<evidence type="ECO:0000313" key="1">
    <source>
        <dbReference type="EMBL" id="EFC35646.1"/>
    </source>
</evidence>
<reference evidence="1 2" key="1">
    <citation type="journal article" date="2010" name="Cell">
        <title>The genome of Naegleria gruberi illuminates early eukaryotic versatility.</title>
        <authorList>
            <person name="Fritz-Laylin L.K."/>
            <person name="Prochnik S.E."/>
            <person name="Ginger M.L."/>
            <person name="Dacks J.B."/>
            <person name="Carpenter M.L."/>
            <person name="Field M.C."/>
            <person name="Kuo A."/>
            <person name="Paredez A."/>
            <person name="Chapman J."/>
            <person name="Pham J."/>
            <person name="Shu S."/>
            <person name="Neupane R."/>
            <person name="Cipriano M."/>
            <person name="Mancuso J."/>
            <person name="Tu H."/>
            <person name="Salamov A."/>
            <person name="Lindquist E."/>
            <person name="Shapiro H."/>
            <person name="Lucas S."/>
            <person name="Grigoriev I.V."/>
            <person name="Cande W.Z."/>
            <person name="Fulton C."/>
            <person name="Rokhsar D.S."/>
            <person name="Dawson S.C."/>
        </authorList>
    </citation>
    <scope>NUCLEOTIDE SEQUENCE [LARGE SCALE GENOMIC DNA]</scope>
    <source>
        <strain evidence="1 2">NEG-M</strain>
    </source>
</reference>
<dbReference type="InParanoid" id="D2W5K7"/>
<accession>D2W5K7</accession>
<dbReference type="VEuPathDB" id="AmoebaDB:NAEGRDRAFT_54814"/>
<organism evidence="2">
    <name type="scientific">Naegleria gruberi</name>
    <name type="common">Amoeba</name>
    <dbReference type="NCBI Taxonomy" id="5762"/>
    <lineage>
        <taxon>Eukaryota</taxon>
        <taxon>Discoba</taxon>
        <taxon>Heterolobosea</taxon>
        <taxon>Tetramitia</taxon>
        <taxon>Eutetramitia</taxon>
        <taxon>Vahlkampfiidae</taxon>
        <taxon>Naegleria</taxon>
    </lineage>
</organism>
<dbReference type="RefSeq" id="XP_002668390.1">
    <property type="nucleotide sequence ID" value="XM_002668344.1"/>
</dbReference>
<dbReference type="KEGG" id="ngr:NAEGRDRAFT_54814"/>
<gene>
    <name evidence="1" type="ORF">NAEGRDRAFT_54814</name>
</gene>
<evidence type="ECO:0000313" key="2">
    <source>
        <dbReference type="Proteomes" id="UP000006671"/>
    </source>
</evidence>
<dbReference type="GeneID" id="8860341"/>
<name>D2W5K7_NAEGR</name>
<sequence length="128" mass="14504">MAQITADELLEEIMHFMKQQLEKAVTNSDVSILNKILPSDLCAYLVPDKSKKNKKEKLADICLQLGIKEDGDGAYEYYEEDEDGDGAYEDSNDTDPSSLVYVDATYSQQQISKLSKIISDIMKIIRWT</sequence>
<keyword evidence="2" id="KW-1185">Reference proteome</keyword>
<dbReference type="EMBL" id="GG739092">
    <property type="protein sequence ID" value="EFC35646.1"/>
    <property type="molecule type" value="Genomic_DNA"/>
</dbReference>
<dbReference type="AlphaFoldDB" id="D2W5K7"/>
<dbReference type="Proteomes" id="UP000006671">
    <property type="component" value="Unassembled WGS sequence"/>
</dbReference>
<protein>
    <submittedName>
        <fullName evidence="1">Predicted protein</fullName>
    </submittedName>
</protein>
<proteinExistence type="predicted"/>